<evidence type="ECO:0000313" key="8">
    <source>
        <dbReference type="Proteomes" id="UP000824540"/>
    </source>
</evidence>
<evidence type="ECO:0000259" key="6">
    <source>
        <dbReference type="PROSITE" id="PS50835"/>
    </source>
</evidence>
<dbReference type="EMBL" id="JAFBMS010000051">
    <property type="protein sequence ID" value="KAG9339726.1"/>
    <property type="molecule type" value="Genomic_DNA"/>
</dbReference>
<keyword evidence="3" id="KW-0472">Membrane</keyword>
<dbReference type="InterPro" id="IPR013783">
    <property type="entry name" value="Ig-like_fold"/>
</dbReference>
<keyword evidence="2" id="KW-0812">Transmembrane</keyword>
<gene>
    <name evidence="7" type="ORF">JZ751_023373</name>
</gene>
<keyword evidence="5" id="KW-0732">Signal</keyword>
<feature type="compositionally biased region" description="Basic and acidic residues" evidence="4">
    <location>
        <begin position="147"/>
        <end position="156"/>
    </location>
</feature>
<evidence type="ECO:0000256" key="4">
    <source>
        <dbReference type="SAM" id="MobiDB-lite"/>
    </source>
</evidence>
<proteinExistence type="predicted"/>
<dbReference type="OrthoDB" id="9805957at2759"/>
<protein>
    <recommendedName>
        <fullName evidence="6">Ig-like domain-containing protein</fullName>
    </recommendedName>
</protein>
<dbReference type="InterPro" id="IPR007110">
    <property type="entry name" value="Ig-like_dom"/>
</dbReference>
<dbReference type="InterPro" id="IPR050671">
    <property type="entry name" value="CD300_family_receptors"/>
</dbReference>
<accession>A0A8T2NJ46</accession>
<reference evidence="7" key="1">
    <citation type="thesis" date="2021" institute="BYU ScholarsArchive" country="Provo, UT, USA">
        <title>Applications of and Algorithms for Genome Assembly and Genomic Analyses with an Emphasis on Marine Teleosts.</title>
        <authorList>
            <person name="Pickett B.D."/>
        </authorList>
    </citation>
    <scope>NUCLEOTIDE SEQUENCE</scope>
    <source>
        <strain evidence="7">HI-2016</strain>
    </source>
</reference>
<evidence type="ECO:0000256" key="2">
    <source>
        <dbReference type="ARBA" id="ARBA00022692"/>
    </source>
</evidence>
<dbReference type="Pfam" id="PF07686">
    <property type="entry name" value="V-set"/>
    <property type="match status" value="1"/>
</dbReference>
<dbReference type="SUPFAM" id="SSF48726">
    <property type="entry name" value="Immunoglobulin"/>
    <property type="match status" value="1"/>
</dbReference>
<dbReference type="PROSITE" id="PS50835">
    <property type="entry name" value="IG_LIKE"/>
    <property type="match status" value="1"/>
</dbReference>
<comment type="caution">
    <text evidence="7">The sequence shown here is derived from an EMBL/GenBank/DDBJ whole genome shotgun (WGS) entry which is preliminary data.</text>
</comment>
<feature type="chain" id="PRO_5035853843" description="Ig-like domain-containing protein" evidence="5">
    <location>
        <begin position="19"/>
        <end position="185"/>
    </location>
</feature>
<dbReference type="InterPro" id="IPR013106">
    <property type="entry name" value="Ig_V-set"/>
</dbReference>
<feature type="compositionally biased region" description="Polar residues" evidence="4">
    <location>
        <begin position="131"/>
        <end position="146"/>
    </location>
</feature>
<evidence type="ECO:0000313" key="7">
    <source>
        <dbReference type="EMBL" id="KAG9339726.1"/>
    </source>
</evidence>
<sequence>MLPLLLVSGQLIWPSGQSLTVRCHYDASLRQTEKLWCLETMPNECRIMGSTNAKQPQGRVEAKDNREQNCVIFTMSDLVPSDSGMYFCAARYRTEVVLQGSLRVRVSDAKDIQRKIPLTMTRIIRHDATENVYTPSPRLTSGVSTADHSRRTQRRKQEDLCSQFSTRHNCLCTTVPTLHLPVGQD</sequence>
<feature type="signal peptide" evidence="5">
    <location>
        <begin position="1"/>
        <end position="18"/>
    </location>
</feature>
<dbReference type="GO" id="GO:0004888">
    <property type="term" value="F:transmembrane signaling receptor activity"/>
    <property type="evidence" value="ECO:0007669"/>
    <property type="project" value="TreeGrafter"/>
</dbReference>
<evidence type="ECO:0000256" key="3">
    <source>
        <dbReference type="ARBA" id="ARBA00023136"/>
    </source>
</evidence>
<dbReference type="GO" id="GO:0005886">
    <property type="term" value="C:plasma membrane"/>
    <property type="evidence" value="ECO:0007669"/>
    <property type="project" value="TreeGrafter"/>
</dbReference>
<evidence type="ECO:0000256" key="1">
    <source>
        <dbReference type="ARBA" id="ARBA00004370"/>
    </source>
</evidence>
<dbReference type="PANTHER" id="PTHR11860:SF87">
    <property type="entry name" value="CMRF35-LIKE MOLECULE 8"/>
    <property type="match status" value="1"/>
</dbReference>
<name>A0A8T2NJ46_9TELE</name>
<evidence type="ECO:0000256" key="5">
    <source>
        <dbReference type="SAM" id="SignalP"/>
    </source>
</evidence>
<comment type="subcellular location">
    <subcellularLocation>
        <location evidence="1">Membrane</location>
    </subcellularLocation>
</comment>
<dbReference type="InterPro" id="IPR003599">
    <property type="entry name" value="Ig_sub"/>
</dbReference>
<organism evidence="7 8">
    <name type="scientific">Albula glossodonta</name>
    <name type="common">roundjaw bonefish</name>
    <dbReference type="NCBI Taxonomy" id="121402"/>
    <lineage>
        <taxon>Eukaryota</taxon>
        <taxon>Metazoa</taxon>
        <taxon>Chordata</taxon>
        <taxon>Craniata</taxon>
        <taxon>Vertebrata</taxon>
        <taxon>Euteleostomi</taxon>
        <taxon>Actinopterygii</taxon>
        <taxon>Neopterygii</taxon>
        <taxon>Teleostei</taxon>
        <taxon>Albuliformes</taxon>
        <taxon>Albulidae</taxon>
        <taxon>Albula</taxon>
    </lineage>
</organism>
<dbReference type="Proteomes" id="UP000824540">
    <property type="component" value="Unassembled WGS sequence"/>
</dbReference>
<dbReference type="InterPro" id="IPR036179">
    <property type="entry name" value="Ig-like_dom_sf"/>
</dbReference>
<dbReference type="PANTHER" id="PTHR11860">
    <property type="entry name" value="POLYMERIC-IMMUNOGLOBULIN RECEPTOR"/>
    <property type="match status" value="1"/>
</dbReference>
<dbReference type="SMART" id="SM00409">
    <property type="entry name" value="IG"/>
    <property type="match status" value="1"/>
</dbReference>
<feature type="region of interest" description="Disordered" evidence="4">
    <location>
        <begin position="129"/>
        <end position="156"/>
    </location>
</feature>
<dbReference type="AlphaFoldDB" id="A0A8T2NJ46"/>
<keyword evidence="8" id="KW-1185">Reference proteome</keyword>
<dbReference type="Gene3D" id="2.60.40.10">
    <property type="entry name" value="Immunoglobulins"/>
    <property type="match status" value="1"/>
</dbReference>
<feature type="domain" description="Ig-like" evidence="6">
    <location>
        <begin position="3"/>
        <end position="99"/>
    </location>
</feature>